<feature type="transmembrane region" description="Helical" evidence="7">
    <location>
        <begin position="15"/>
        <end position="34"/>
    </location>
</feature>
<dbReference type="PANTHER" id="PTHR34582:SF6">
    <property type="entry name" value="UPF0702 TRANSMEMBRANE PROTEIN YCAP"/>
    <property type="match status" value="1"/>
</dbReference>
<proteinExistence type="inferred from homology"/>
<evidence type="ECO:0000259" key="8">
    <source>
        <dbReference type="Pfam" id="PF04239"/>
    </source>
</evidence>
<dbReference type="PANTHER" id="PTHR34582">
    <property type="entry name" value="UPF0702 TRANSMEMBRANE PROTEIN YCAP"/>
    <property type="match status" value="1"/>
</dbReference>
<dbReference type="STRING" id="1176587.A8C56_13795"/>
<protein>
    <recommendedName>
        <fullName evidence="8">YetF C-terminal domain-containing protein</fullName>
    </recommendedName>
</protein>
<dbReference type="Pfam" id="PF04239">
    <property type="entry name" value="DUF421"/>
    <property type="match status" value="1"/>
</dbReference>
<keyword evidence="4 7" id="KW-0812">Transmembrane</keyword>
<dbReference type="AlphaFoldDB" id="A0A1A9I5T7"/>
<evidence type="ECO:0000256" key="7">
    <source>
        <dbReference type="SAM" id="Phobius"/>
    </source>
</evidence>
<dbReference type="InterPro" id="IPR023090">
    <property type="entry name" value="UPF0702_alpha/beta_dom_sf"/>
</dbReference>
<sequence length="163" mass="18105">MNTIYWVFGKGEELGIGQMSARAFVTFLICLLLIRLGGIRIINKRSAFDTIIIIAMGSVLARGIVGASPYWATVAASAVMILVNRIVAWWAQASGKFGQLVAGKPLLLYDNGTVLWNNMRRAALSRTDLLESLRLETKSEDLSRVQRVYIETNGRISFILKIE</sequence>
<dbReference type="GO" id="GO:0005886">
    <property type="term" value="C:plasma membrane"/>
    <property type="evidence" value="ECO:0007669"/>
    <property type="project" value="UniProtKB-SubCell"/>
</dbReference>
<gene>
    <name evidence="9" type="ORF">A8C56_13795</name>
</gene>
<keyword evidence="6 7" id="KW-0472">Membrane</keyword>
<evidence type="ECO:0000313" key="9">
    <source>
        <dbReference type="EMBL" id="ANH81904.1"/>
    </source>
</evidence>
<dbReference type="KEGG" id="nia:A8C56_13795"/>
<evidence type="ECO:0000256" key="6">
    <source>
        <dbReference type="ARBA" id="ARBA00023136"/>
    </source>
</evidence>
<comment type="subcellular location">
    <subcellularLocation>
        <location evidence="1">Cell membrane</location>
        <topology evidence="1">Multi-pass membrane protein</topology>
    </subcellularLocation>
</comment>
<accession>A0A1A9I5T7</accession>
<organism evidence="9 10">
    <name type="scientific">Niabella ginsenosidivorans</name>
    <dbReference type="NCBI Taxonomy" id="1176587"/>
    <lineage>
        <taxon>Bacteria</taxon>
        <taxon>Pseudomonadati</taxon>
        <taxon>Bacteroidota</taxon>
        <taxon>Chitinophagia</taxon>
        <taxon>Chitinophagales</taxon>
        <taxon>Chitinophagaceae</taxon>
        <taxon>Niabella</taxon>
    </lineage>
</organism>
<dbReference type="Gene3D" id="3.30.240.20">
    <property type="entry name" value="bsu07140 like domains"/>
    <property type="match status" value="1"/>
</dbReference>
<reference evidence="9 10" key="1">
    <citation type="submission" date="2016-05" db="EMBL/GenBank/DDBJ databases">
        <title>Niabella ginsenosidivorans BS26 whole genome sequencing.</title>
        <authorList>
            <person name="Im W.T."/>
            <person name="Siddiqi M.Z."/>
        </authorList>
    </citation>
    <scope>NUCLEOTIDE SEQUENCE [LARGE SCALE GENOMIC DNA]</scope>
    <source>
        <strain evidence="9 10">BS26</strain>
    </source>
</reference>
<feature type="transmembrane region" description="Helical" evidence="7">
    <location>
        <begin position="70"/>
        <end position="91"/>
    </location>
</feature>
<dbReference type="InterPro" id="IPR007353">
    <property type="entry name" value="DUF421"/>
</dbReference>
<keyword evidence="5 7" id="KW-1133">Transmembrane helix</keyword>
<evidence type="ECO:0000256" key="2">
    <source>
        <dbReference type="ARBA" id="ARBA00006448"/>
    </source>
</evidence>
<evidence type="ECO:0000256" key="5">
    <source>
        <dbReference type="ARBA" id="ARBA00022989"/>
    </source>
</evidence>
<dbReference type="EMBL" id="CP015772">
    <property type="protein sequence ID" value="ANH81904.1"/>
    <property type="molecule type" value="Genomic_DNA"/>
</dbReference>
<evidence type="ECO:0000256" key="1">
    <source>
        <dbReference type="ARBA" id="ARBA00004651"/>
    </source>
</evidence>
<keyword evidence="10" id="KW-1185">Reference proteome</keyword>
<feature type="domain" description="YetF C-terminal" evidence="8">
    <location>
        <begin position="94"/>
        <end position="161"/>
    </location>
</feature>
<dbReference type="OrthoDB" id="9793799at2"/>
<evidence type="ECO:0000313" key="10">
    <source>
        <dbReference type="Proteomes" id="UP000077667"/>
    </source>
</evidence>
<dbReference type="RefSeq" id="WP_067757106.1">
    <property type="nucleotide sequence ID" value="NZ_CP015772.1"/>
</dbReference>
<keyword evidence="3" id="KW-1003">Cell membrane</keyword>
<evidence type="ECO:0000256" key="4">
    <source>
        <dbReference type="ARBA" id="ARBA00022692"/>
    </source>
</evidence>
<evidence type="ECO:0000256" key="3">
    <source>
        <dbReference type="ARBA" id="ARBA00022475"/>
    </source>
</evidence>
<dbReference type="Proteomes" id="UP000077667">
    <property type="component" value="Chromosome"/>
</dbReference>
<comment type="similarity">
    <text evidence="2">Belongs to the UPF0702 family.</text>
</comment>
<feature type="transmembrane region" description="Helical" evidence="7">
    <location>
        <begin position="46"/>
        <end position="64"/>
    </location>
</feature>
<name>A0A1A9I5T7_9BACT</name>